<reference evidence="3" key="1">
    <citation type="submission" date="2025-08" db="UniProtKB">
        <authorList>
            <consortium name="RefSeq"/>
        </authorList>
    </citation>
    <scope>IDENTIFICATION</scope>
    <source>
        <tissue evidence="3">Muscle</tissue>
    </source>
</reference>
<dbReference type="GeneID" id="111089803"/>
<dbReference type="Proteomes" id="UP000694941">
    <property type="component" value="Unplaced"/>
</dbReference>
<feature type="non-terminal residue" evidence="3">
    <location>
        <position position="95"/>
    </location>
</feature>
<dbReference type="Pfam" id="PF03098">
    <property type="entry name" value="An_peroxidase"/>
    <property type="match status" value="1"/>
</dbReference>
<keyword evidence="1" id="KW-0560">Oxidoreductase</keyword>
<evidence type="ECO:0000256" key="1">
    <source>
        <dbReference type="ARBA" id="ARBA00022559"/>
    </source>
</evidence>
<sequence length="95" mass="10753">MVSAYIHRDFDHPSGDLSILLMSWGQFIDHDMTLAAPPRDENDLDFVCCGIPKEQQHPNCMTIDIPPEDPFFSRYGQSCMEFKRALAGHRPGCAL</sequence>
<dbReference type="Gene3D" id="1.10.640.10">
    <property type="entry name" value="Haem peroxidase domain superfamily, animal type"/>
    <property type="match status" value="1"/>
</dbReference>
<gene>
    <name evidence="3" type="primary">LOC111089803</name>
</gene>
<dbReference type="RefSeq" id="XP_022258622.1">
    <property type="nucleotide sequence ID" value="XM_022402914.1"/>
</dbReference>
<dbReference type="PANTHER" id="PTHR11475:SF106">
    <property type="entry name" value="CURLY SU"/>
    <property type="match status" value="1"/>
</dbReference>
<dbReference type="InterPro" id="IPR010255">
    <property type="entry name" value="Haem_peroxidase_sf"/>
</dbReference>
<evidence type="ECO:0000313" key="2">
    <source>
        <dbReference type="Proteomes" id="UP000694941"/>
    </source>
</evidence>
<proteinExistence type="predicted"/>
<dbReference type="InterPro" id="IPR019791">
    <property type="entry name" value="Haem_peroxidase_animal"/>
</dbReference>
<evidence type="ECO:0000313" key="3">
    <source>
        <dbReference type="RefSeq" id="XP_022258622.1"/>
    </source>
</evidence>
<dbReference type="PROSITE" id="PS50292">
    <property type="entry name" value="PEROXIDASE_3"/>
    <property type="match status" value="1"/>
</dbReference>
<protein>
    <submittedName>
        <fullName evidence="3">Chorion peroxidase-like</fullName>
    </submittedName>
</protein>
<dbReference type="PANTHER" id="PTHR11475">
    <property type="entry name" value="OXIDASE/PEROXIDASE"/>
    <property type="match status" value="1"/>
</dbReference>
<keyword evidence="2" id="KW-1185">Reference proteome</keyword>
<name>A0ABM1TRW6_LIMPO</name>
<organism evidence="2 3">
    <name type="scientific">Limulus polyphemus</name>
    <name type="common">Atlantic horseshoe crab</name>
    <dbReference type="NCBI Taxonomy" id="6850"/>
    <lineage>
        <taxon>Eukaryota</taxon>
        <taxon>Metazoa</taxon>
        <taxon>Ecdysozoa</taxon>
        <taxon>Arthropoda</taxon>
        <taxon>Chelicerata</taxon>
        <taxon>Merostomata</taxon>
        <taxon>Xiphosura</taxon>
        <taxon>Limulidae</taxon>
        <taxon>Limulus</taxon>
    </lineage>
</organism>
<accession>A0ABM1TRW6</accession>
<keyword evidence="1" id="KW-0575">Peroxidase</keyword>
<dbReference type="SUPFAM" id="SSF48113">
    <property type="entry name" value="Heme-dependent peroxidases"/>
    <property type="match status" value="1"/>
</dbReference>
<dbReference type="InterPro" id="IPR037120">
    <property type="entry name" value="Haem_peroxidase_sf_animal"/>
</dbReference>